<protein>
    <submittedName>
        <fullName evidence="2">Allantoinase</fullName>
        <ecNumber evidence="2">3.5.2.5</ecNumber>
    </submittedName>
</protein>
<dbReference type="Proteomes" id="UP000281498">
    <property type="component" value="Unassembled WGS sequence"/>
</dbReference>
<dbReference type="SUPFAM" id="SSF51556">
    <property type="entry name" value="Metallo-dependent hydrolases"/>
    <property type="match status" value="1"/>
</dbReference>
<evidence type="ECO:0000313" key="2">
    <source>
        <dbReference type="EMBL" id="RKL68269.1"/>
    </source>
</evidence>
<evidence type="ECO:0000259" key="1">
    <source>
        <dbReference type="Pfam" id="PF01979"/>
    </source>
</evidence>
<reference evidence="2 3" key="1">
    <citation type="submission" date="2017-10" db="EMBL/GenBank/DDBJ databases">
        <title>Bacillus sp. nov., a halophilic bacterium isolated from a Keqin Lake.</title>
        <authorList>
            <person name="Wang H."/>
        </authorList>
    </citation>
    <scope>NUCLEOTIDE SEQUENCE [LARGE SCALE GENOMIC DNA]</scope>
    <source>
        <strain evidence="2 3">KCTC 13187</strain>
    </source>
</reference>
<dbReference type="GO" id="GO:0006145">
    <property type="term" value="P:purine nucleobase catabolic process"/>
    <property type="evidence" value="ECO:0007669"/>
    <property type="project" value="TreeGrafter"/>
</dbReference>
<accession>A0A3A9K7R9</accession>
<gene>
    <name evidence="2" type="ORF">CR203_07245</name>
</gene>
<dbReference type="Gene3D" id="3.20.20.140">
    <property type="entry name" value="Metal-dependent hydrolases"/>
    <property type="match status" value="1"/>
</dbReference>
<dbReference type="InterPro" id="IPR006680">
    <property type="entry name" value="Amidohydro-rel"/>
</dbReference>
<dbReference type="InterPro" id="IPR011059">
    <property type="entry name" value="Metal-dep_hydrolase_composite"/>
</dbReference>
<dbReference type="EMBL" id="PDOE01000002">
    <property type="protein sequence ID" value="RKL68269.1"/>
    <property type="molecule type" value="Genomic_DNA"/>
</dbReference>
<evidence type="ECO:0000313" key="3">
    <source>
        <dbReference type="Proteomes" id="UP000281498"/>
    </source>
</evidence>
<dbReference type="AlphaFoldDB" id="A0A3A9K7R9"/>
<keyword evidence="3" id="KW-1185">Reference proteome</keyword>
<dbReference type="OrthoDB" id="9765462at2"/>
<dbReference type="SUPFAM" id="SSF51338">
    <property type="entry name" value="Composite domain of metallo-dependent hydrolases"/>
    <property type="match status" value="1"/>
</dbReference>
<comment type="caution">
    <text evidence="2">The sequence shown here is derived from an EMBL/GenBank/DDBJ whole genome shotgun (WGS) entry which is preliminary data.</text>
</comment>
<dbReference type="PANTHER" id="PTHR43668">
    <property type="entry name" value="ALLANTOINASE"/>
    <property type="match status" value="1"/>
</dbReference>
<dbReference type="Pfam" id="PF01979">
    <property type="entry name" value="Amidohydro_1"/>
    <property type="match status" value="1"/>
</dbReference>
<keyword evidence="2" id="KW-0378">Hydrolase</keyword>
<proteinExistence type="predicted"/>
<dbReference type="PANTHER" id="PTHR43668:SF4">
    <property type="entry name" value="ALLANTOINASE"/>
    <property type="match status" value="1"/>
</dbReference>
<organism evidence="2 3">
    <name type="scientific">Salipaludibacillus neizhouensis</name>
    <dbReference type="NCBI Taxonomy" id="885475"/>
    <lineage>
        <taxon>Bacteria</taxon>
        <taxon>Bacillati</taxon>
        <taxon>Bacillota</taxon>
        <taxon>Bacilli</taxon>
        <taxon>Bacillales</taxon>
        <taxon>Bacillaceae</taxon>
    </lineage>
</organism>
<dbReference type="EC" id="3.5.2.5" evidence="2"/>
<dbReference type="GO" id="GO:0005737">
    <property type="term" value="C:cytoplasm"/>
    <property type="evidence" value="ECO:0007669"/>
    <property type="project" value="TreeGrafter"/>
</dbReference>
<sequence length="343" mass="38004">MRENRSHTNYGLWAGMTADVASDDTVLDAMFNTGIVGFKGFLSESGIDDFKRLDRQALSRAMAYCGQKGAVLALRAEWEDTIKQFAHPIRQTDRKDVSAFLDSRPVDAELKAAELAMEEAAKYGTKVHIVHVSHPKVVELIQSAKKTGVDVSLETCPHYLIFNEEDFIQQGPLLKCAPPLRDSDCVNGLWEKVKNKQIDCISSDHSPCPLSMKQAGNENIWEAWGGIQGVQFGTTAFLSQAMSRGLSLEEVLPMLTANVASRFPSLEKQGEIKIGNQANLTIYHSDSKTVFKKEDILFRHPYSPYVGQEVQGNVEATIVNGNLVFDREKGMLSDPFGKDICAM</sequence>
<feature type="domain" description="Amidohydrolase-related" evidence="1">
    <location>
        <begin position="75"/>
        <end position="324"/>
    </location>
</feature>
<name>A0A3A9K7R9_9BACI</name>
<dbReference type="InterPro" id="IPR050138">
    <property type="entry name" value="DHOase/Allantoinase_Hydrolase"/>
</dbReference>
<dbReference type="Gene3D" id="2.30.40.10">
    <property type="entry name" value="Urease, subunit C, domain 1"/>
    <property type="match status" value="1"/>
</dbReference>
<dbReference type="InterPro" id="IPR032466">
    <property type="entry name" value="Metal_Hydrolase"/>
</dbReference>
<dbReference type="GO" id="GO:0004038">
    <property type="term" value="F:allantoinase activity"/>
    <property type="evidence" value="ECO:0007669"/>
    <property type="project" value="UniProtKB-EC"/>
</dbReference>